<dbReference type="GO" id="GO:0004523">
    <property type="term" value="F:RNA-DNA hybrid ribonuclease activity"/>
    <property type="evidence" value="ECO:0007669"/>
    <property type="project" value="UniProtKB-EC"/>
</dbReference>
<keyword evidence="7" id="KW-0378">Hydrolase</keyword>
<evidence type="ECO:0000256" key="7">
    <source>
        <dbReference type="ARBA" id="ARBA00022801"/>
    </source>
</evidence>
<reference evidence="10" key="1">
    <citation type="submission" date="2025-08" db="UniProtKB">
        <authorList>
            <consortium name="Ensembl"/>
        </authorList>
    </citation>
    <scope>IDENTIFICATION</scope>
</reference>
<dbReference type="OMA" id="ANGEECP"/>
<dbReference type="InterPro" id="IPR043502">
    <property type="entry name" value="DNA/RNA_pol_sf"/>
</dbReference>
<dbReference type="CDD" id="cd09274">
    <property type="entry name" value="RNase_HI_RT_Ty3"/>
    <property type="match status" value="1"/>
</dbReference>
<dbReference type="CDD" id="cd01647">
    <property type="entry name" value="RT_LTR"/>
    <property type="match status" value="1"/>
</dbReference>
<feature type="domain" description="Reverse transcriptase" evidence="9">
    <location>
        <begin position="1"/>
        <end position="111"/>
    </location>
</feature>
<evidence type="ECO:0000313" key="11">
    <source>
        <dbReference type="Proteomes" id="UP000694559"/>
    </source>
</evidence>
<keyword evidence="11" id="KW-1185">Reference proteome</keyword>
<dbReference type="EC" id="3.1.26.4" evidence="2"/>
<protein>
    <recommendedName>
        <fullName evidence="2">ribonuclease H</fullName>
        <ecNumber evidence="2">3.1.26.4</ecNumber>
    </recommendedName>
</protein>
<evidence type="ECO:0000256" key="4">
    <source>
        <dbReference type="ARBA" id="ARBA00022695"/>
    </source>
</evidence>
<dbReference type="PROSITE" id="PS50878">
    <property type="entry name" value="RT_POL"/>
    <property type="match status" value="1"/>
</dbReference>
<keyword evidence="4" id="KW-0548">Nucleotidyltransferase</keyword>
<keyword evidence="3" id="KW-0808">Transferase</keyword>
<dbReference type="InterPro" id="IPR043128">
    <property type="entry name" value="Rev_trsase/Diguanyl_cyclase"/>
</dbReference>
<proteinExistence type="inferred from homology"/>
<dbReference type="Gene3D" id="3.30.70.270">
    <property type="match status" value="2"/>
</dbReference>
<evidence type="ECO:0000256" key="8">
    <source>
        <dbReference type="ARBA" id="ARBA00022918"/>
    </source>
</evidence>
<name>A0A8C6XW35_NAJNA</name>
<keyword evidence="8" id="KW-0695">RNA-directed DNA polymerase</keyword>
<dbReference type="Gene3D" id="3.10.10.10">
    <property type="entry name" value="HIV Type 1 Reverse Transcriptase, subunit A, domain 1"/>
    <property type="match status" value="1"/>
</dbReference>
<dbReference type="PANTHER" id="PTHR37984:SF12">
    <property type="entry name" value="RIBONUCLEASE H"/>
    <property type="match status" value="1"/>
</dbReference>
<dbReference type="Proteomes" id="UP000694559">
    <property type="component" value="Unplaced"/>
</dbReference>
<dbReference type="OrthoDB" id="9047497at2759"/>
<dbReference type="Gene3D" id="3.10.20.370">
    <property type="match status" value="1"/>
</dbReference>
<evidence type="ECO:0000256" key="1">
    <source>
        <dbReference type="ARBA" id="ARBA00010879"/>
    </source>
</evidence>
<comment type="similarity">
    <text evidence="1">Belongs to the beta type-B retroviral polymerase family. HERV class-II K(HML-2) pol subfamily.</text>
</comment>
<dbReference type="FunFam" id="3.30.70.270:FF:000003">
    <property type="entry name" value="Transposon Ty3-G Gag-Pol polyprotein"/>
    <property type="match status" value="1"/>
</dbReference>
<dbReference type="InterPro" id="IPR041373">
    <property type="entry name" value="RT_RNaseH"/>
</dbReference>
<evidence type="ECO:0000256" key="2">
    <source>
        <dbReference type="ARBA" id="ARBA00012180"/>
    </source>
</evidence>
<dbReference type="InterPro" id="IPR000477">
    <property type="entry name" value="RT_dom"/>
</dbReference>
<accession>A0A8C6XW35</accession>
<dbReference type="Pfam" id="PF00078">
    <property type="entry name" value="RVT_1"/>
    <property type="match status" value="1"/>
</dbReference>
<evidence type="ECO:0000256" key="6">
    <source>
        <dbReference type="ARBA" id="ARBA00022759"/>
    </source>
</evidence>
<dbReference type="PANTHER" id="PTHR37984">
    <property type="entry name" value="PROTEIN CBG26694"/>
    <property type="match status" value="1"/>
</dbReference>
<keyword evidence="6" id="KW-0255">Endonuclease</keyword>
<dbReference type="Pfam" id="PF17917">
    <property type="entry name" value="RT_RNaseH"/>
    <property type="match status" value="1"/>
</dbReference>
<dbReference type="FunFam" id="3.30.70.270:FF:000026">
    <property type="entry name" value="Transposon Ty3-G Gag-Pol polyprotein"/>
    <property type="match status" value="1"/>
</dbReference>
<evidence type="ECO:0000256" key="5">
    <source>
        <dbReference type="ARBA" id="ARBA00022722"/>
    </source>
</evidence>
<dbReference type="Ensembl" id="ENSNNAT00000021336.1">
    <property type="protein sequence ID" value="ENSNNAP00000020338.1"/>
    <property type="gene ID" value="ENSNNAG00000013520.1"/>
</dbReference>
<sequence length="397" mass="44221">MTQAYQQFPVDNATAEAQTIITHRGAFKCKRLQFGVSMAPGILQSIMESLLYNIKGVIPYFDDILIAADSPQQHLTRLHQVLKCFQEAGLKLNRDKCIFAVPHIDFLGYHIDSKGIHPMESKIRAIQDAPVPHNKTELQAFLGLLNFYSSFLPHKATVAEPLHRLLDSKATWKWGPQEQASFTAIKSLLTSSKVLIQFSESLPLILVCDASPYGIGAVLGHKLPNGQEAPIAYFSRTLSKSERNYSQIDKEALAAVASVKRFHEYLYGHHFELITDHQPLLGILAGDKPSPQILSPRMTRWALFLAAYSYKLSYRPGKDVAHADALSRCPLPVFVSDPAPSLFSCLKICNYLLLLTILLMLPLKIPRFLKLWIGYREGGLGLLFLLSSGPTSHASLS</sequence>
<evidence type="ECO:0000259" key="9">
    <source>
        <dbReference type="PROSITE" id="PS50878"/>
    </source>
</evidence>
<organism evidence="10 11">
    <name type="scientific">Naja naja</name>
    <name type="common">Indian cobra</name>
    <dbReference type="NCBI Taxonomy" id="35670"/>
    <lineage>
        <taxon>Eukaryota</taxon>
        <taxon>Metazoa</taxon>
        <taxon>Chordata</taxon>
        <taxon>Craniata</taxon>
        <taxon>Vertebrata</taxon>
        <taxon>Euteleostomi</taxon>
        <taxon>Lepidosauria</taxon>
        <taxon>Squamata</taxon>
        <taxon>Bifurcata</taxon>
        <taxon>Unidentata</taxon>
        <taxon>Episquamata</taxon>
        <taxon>Toxicofera</taxon>
        <taxon>Serpentes</taxon>
        <taxon>Colubroidea</taxon>
        <taxon>Elapidae</taxon>
        <taxon>Elapinae</taxon>
        <taxon>Naja</taxon>
    </lineage>
</organism>
<dbReference type="FunFam" id="3.10.20.370:FF:000001">
    <property type="entry name" value="Retrovirus-related Pol polyprotein from transposon 17.6-like protein"/>
    <property type="match status" value="1"/>
</dbReference>
<reference evidence="10" key="2">
    <citation type="submission" date="2025-09" db="UniProtKB">
        <authorList>
            <consortium name="Ensembl"/>
        </authorList>
    </citation>
    <scope>IDENTIFICATION</scope>
</reference>
<evidence type="ECO:0000313" key="10">
    <source>
        <dbReference type="Ensembl" id="ENSNNAP00000020338.1"/>
    </source>
</evidence>
<dbReference type="InterPro" id="IPR050951">
    <property type="entry name" value="Retrovirus_Pol_polyprotein"/>
</dbReference>
<dbReference type="AlphaFoldDB" id="A0A8C6XW35"/>
<keyword evidence="5" id="KW-0540">Nuclease</keyword>
<dbReference type="GeneTree" id="ENSGT01140000282569"/>
<dbReference type="GO" id="GO:0003964">
    <property type="term" value="F:RNA-directed DNA polymerase activity"/>
    <property type="evidence" value="ECO:0007669"/>
    <property type="project" value="UniProtKB-KW"/>
</dbReference>
<evidence type="ECO:0000256" key="3">
    <source>
        <dbReference type="ARBA" id="ARBA00022679"/>
    </source>
</evidence>
<dbReference type="SUPFAM" id="SSF56672">
    <property type="entry name" value="DNA/RNA polymerases"/>
    <property type="match status" value="1"/>
</dbReference>